<keyword evidence="4" id="KW-1185">Reference proteome</keyword>
<dbReference type="AlphaFoldDB" id="R0GK69"/>
<accession>R0GK69</accession>
<keyword evidence="2" id="KW-0472">Membrane</keyword>
<proteinExistence type="predicted"/>
<evidence type="ECO:0000313" key="3">
    <source>
        <dbReference type="EMBL" id="EOA36146.1"/>
    </source>
</evidence>
<feature type="compositionally biased region" description="Acidic residues" evidence="1">
    <location>
        <begin position="126"/>
        <end position="141"/>
    </location>
</feature>
<keyword evidence="2" id="KW-0812">Transmembrane</keyword>
<evidence type="ECO:0000256" key="1">
    <source>
        <dbReference type="SAM" id="MobiDB-lite"/>
    </source>
</evidence>
<feature type="transmembrane region" description="Helical" evidence="2">
    <location>
        <begin position="69"/>
        <end position="87"/>
    </location>
</feature>
<dbReference type="Proteomes" id="UP000029121">
    <property type="component" value="Unassembled WGS sequence"/>
</dbReference>
<gene>
    <name evidence="3" type="ORF">CARUB_v10009790mg</name>
</gene>
<reference evidence="4" key="1">
    <citation type="journal article" date="2013" name="Nat. Genet.">
        <title>The Capsella rubella genome and the genomic consequences of rapid mating system evolution.</title>
        <authorList>
            <person name="Slotte T."/>
            <person name="Hazzouri K.M."/>
            <person name="Agren J.A."/>
            <person name="Koenig D."/>
            <person name="Maumus F."/>
            <person name="Guo Y.L."/>
            <person name="Steige K."/>
            <person name="Platts A.E."/>
            <person name="Escobar J.S."/>
            <person name="Newman L.K."/>
            <person name="Wang W."/>
            <person name="Mandakova T."/>
            <person name="Vello E."/>
            <person name="Smith L.M."/>
            <person name="Henz S.R."/>
            <person name="Steffen J."/>
            <person name="Takuno S."/>
            <person name="Brandvain Y."/>
            <person name="Coop G."/>
            <person name="Andolfatto P."/>
            <person name="Hu T.T."/>
            <person name="Blanchette M."/>
            <person name="Clark R.M."/>
            <person name="Quesneville H."/>
            <person name="Nordborg M."/>
            <person name="Gaut B.S."/>
            <person name="Lysak M.A."/>
            <person name="Jenkins J."/>
            <person name="Grimwood J."/>
            <person name="Chapman J."/>
            <person name="Prochnik S."/>
            <person name="Shu S."/>
            <person name="Rokhsar D."/>
            <person name="Schmutz J."/>
            <person name="Weigel D."/>
            <person name="Wright S.I."/>
        </authorList>
    </citation>
    <scope>NUCLEOTIDE SEQUENCE [LARGE SCALE GENOMIC DNA]</scope>
    <source>
        <strain evidence="4">cv. Monte Gargano</strain>
    </source>
</reference>
<evidence type="ECO:0000313" key="4">
    <source>
        <dbReference type="Proteomes" id="UP000029121"/>
    </source>
</evidence>
<dbReference type="PANTHER" id="PTHR36715:SF1">
    <property type="entry name" value="PROTEIN, PUTATIVE-RELATED"/>
    <property type="match status" value="1"/>
</dbReference>
<feature type="region of interest" description="Disordered" evidence="1">
    <location>
        <begin position="117"/>
        <end position="153"/>
    </location>
</feature>
<organism evidence="3 4">
    <name type="scientific">Capsella rubella</name>
    <dbReference type="NCBI Taxonomy" id="81985"/>
    <lineage>
        <taxon>Eukaryota</taxon>
        <taxon>Viridiplantae</taxon>
        <taxon>Streptophyta</taxon>
        <taxon>Embryophyta</taxon>
        <taxon>Tracheophyta</taxon>
        <taxon>Spermatophyta</taxon>
        <taxon>Magnoliopsida</taxon>
        <taxon>eudicotyledons</taxon>
        <taxon>Gunneridae</taxon>
        <taxon>Pentapetalae</taxon>
        <taxon>rosids</taxon>
        <taxon>malvids</taxon>
        <taxon>Brassicales</taxon>
        <taxon>Brassicaceae</taxon>
        <taxon>Camelineae</taxon>
        <taxon>Capsella</taxon>
    </lineage>
</organism>
<dbReference type="eggNOG" id="ENOG502RYUT">
    <property type="taxonomic scope" value="Eukaryota"/>
</dbReference>
<evidence type="ECO:0000256" key="2">
    <source>
        <dbReference type="SAM" id="Phobius"/>
    </source>
</evidence>
<dbReference type="EMBL" id="KB870805">
    <property type="protein sequence ID" value="EOA36146.1"/>
    <property type="molecule type" value="Genomic_DNA"/>
</dbReference>
<dbReference type="PANTHER" id="PTHR36715">
    <property type="entry name" value="BNAANNG41370D PROTEIN"/>
    <property type="match status" value="1"/>
</dbReference>
<sequence length="316" mass="34933">MSYSFPKAKKQKKNLTLPKEKHKFAAMEVPIINRISDFDVGINSINDPSVLSRALAVSGVGKLHQAYSFWKWAALLLLAFFASFTSLTTRIKTLVFRLINVNVSLPSTTLLRDYDSDSDWSISSDSSDDEDDDKDDDDDKEDNSVNGVTRFGYDDETNGNIPWLRRCSGSFGELLDIGSSGVVKLWDNLDFNGEGSHHRNAVASFLSKCGSYTLLSPSTVLLAAEKRGSDDVEVSAWDSRAGFRVPALLAEWKQPGKLLGKIIRVDAGDVDKIYVGDDDDVGGEIVVGDMRMANGALTELTASEVERMVRRRARRH</sequence>
<dbReference type="STRING" id="81985.R0GK69"/>
<name>R0GK69_9BRAS</name>
<protein>
    <submittedName>
        <fullName evidence="3">Uncharacterized protein</fullName>
    </submittedName>
</protein>
<keyword evidence="2" id="KW-1133">Transmembrane helix</keyword>